<dbReference type="InterPro" id="IPR000868">
    <property type="entry name" value="Isochorismatase-like_dom"/>
</dbReference>
<dbReference type="PANTHER" id="PTHR11080:SF2">
    <property type="entry name" value="LD05707P"/>
    <property type="match status" value="1"/>
</dbReference>
<dbReference type="GO" id="GO:0046872">
    <property type="term" value="F:metal ion binding"/>
    <property type="evidence" value="ECO:0007669"/>
    <property type="project" value="UniProtKB-KW"/>
</dbReference>
<evidence type="ECO:0000313" key="9">
    <source>
        <dbReference type="EMBL" id="GAW80619.1"/>
    </source>
</evidence>
<keyword evidence="3" id="KW-0479">Metal-binding</keyword>
<evidence type="ECO:0000313" key="10">
    <source>
        <dbReference type="Proteomes" id="UP000195521"/>
    </source>
</evidence>
<dbReference type="OMA" id="FAETHRI"/>
<comment type="similarity">
    <text evidence="1">Belongs to the isochorismatase family.</text>
</comment>
<dbReference type="Gene3D" id="3.40.50.850">
    <property type="entry name" value="Isochorismatase-like"/>
    <property type="match status" value="1"/>
</dbReference>
<organism evidence="9 10">
    <name type="scientific">Plasmodium gonderi</name>
    <dbReference type="NCBI Taxonomy" id="77519"/>
    <lineage>
        <taxon>Eukaryota</taxon>
        <taxon>Sar</taxon>
        <taxon>Alveolata</taxon>
        <taxon>Apicomplexa</taxon>
        <taxon>Aconoidasida</taxon>
        <taxon>Haemosporida</taxon>
        <taxon>Plasmodiidae</taxon>
        <taxon>Plasmodium</taxon>
        <taxon>Plasmodium (Plasmodium)</taxon>
    </lineage>
</organism>
<evidence type="ECO:0000256" key="3">
    <source>
        <dbReference type="ARBA" id="ARBA00022723"/>
    </source>
</evidence>
<accession>A0A1Y1JDN2</accession>
<dbReference type="EMBL" id="BDQF01000009">
    <property type="protein sequence ID" value="GAW80619.1"/>
    <property type="molecule type" value="Genomic_DNA"/>
</dbReference>
<keyword evidence="10" id="KW-1185">Reference proteome</keyword>
<sequence>MKCFVIVDAQKDFLPMGSFNSRKDYIDALNKINSIRLKLHNCNEADLIKLKDCKHMMQYQQDKLLKENIVEYYQCSNDIDDQRMEEDILLFPPDSEMAINDLYACNGLHNKSANTVVNGMKGIYNAHHSSNCHTREEVRQKNVKNDSLCDVQNSFHHDMHMSNNHLKEHGPIVAEIEAVIKGVKEKPSRVRTNFVMNILSVDYHPQYHVSFAETHRTVYEQISKNCGVNKNNTKMNGNGTDMASFTEPIALLEGEEHLPKDKTYEEKEKTKHNEEVCENNNEDDDIQSTFLKKHKISNLTDVIKNIRNITSTKYIYKNVNSLNDIMEYSKLNFLNEVIDVWPVHCVRDTPGCKIHEKLFRHINDIVIKKADTENHDSHTIFENNTINHKILKLLKERNVKSVYICGFIFEYCVKETALSFLNHGFETYIVEDATAYLHGRQEDKENIRKKGIHFVNSLTMFL</sequence>
<keyword evidence="2" id="KW-0662">Pyridine nucleotide biosynthesis</keyword>
<comment type="caution">
    <text evidence="9">The sequence shown here is derived from an EMBL/GenBank/DDBJ whole genome shotgun (WGS) entry which is preliminary data.</text>
</comment>
<dbReference type="AlphaFoldDB" id="A0A1Y1JDN2"/>
<evidence type="ECO:0000256" key="5">
    <source>
        <dbReference type="ARBA" id="ARBA00037900"/>
    </source>
</evidence>
<dbReference type="GeneID" id="39747334"/>
<evidence type="ECO:0000256" key="6">
    <source>
        <dbReference type="ARBA" id="ARBA00039017"/>
    </source>
</evidence>
<dbReference type="GO" id="GO:0019363">
    <property type="term" value="P:pyridine nucleotide biosynthetic process"/>
    <property type="evidence" value="ECO:0007669"/>
    <property type="project" value="UniProtKB-KW"/>
</dbReference>
<dbReference type="GO" id="GO:0008936">
    <property type="term" value="F:nicotinamidase activity"/>
    <property type="evidence" value="ECO:0007669"/>
    <property type="project" value="UniProtKB-EC"/>
</dbReference>
<dbReference type="SUPFAM" id="SSF52499">
    <property type="entry name" value="Isochorismatase-like hydrolases"/>
    <property type="match status" value="1"/>
</dbReference>
<feature type="domain" description="Isochorismatase-like" evidence="8">
    <location>
        <begin position="338"/>
        <end position="443"/>
    </location>
</feature>
<gene>
    <name evidence="9" type="ORF">PGO_081850</name>
</gene>
<name>A0A1Y1JDN2_PLAGO</name>
<dbReference type="Proteomes" id="UP000195521">
    <property type="component" value="Unassembled WGS sequence"/>
</dbReference>
<protein>
    <recommendedName>
        <fullName evidence="6">nicotinamidase</fullName>
        <ecNumber evidence="6">3.5.1.19</ecNumber>
    </recommendedName>
    <alternativeName>
        <fullName evidence="7">Nicotinamide deamidase</fullName>
    </alternativeName>
</protein>
<dbReference type="InterPro" id="IPR052347">
    <property type="entry name" value="Isochorismatase_Nicotinamidase"/>
</dbReference>
<reference evidence="10" key="1">
    <citation type="submission" date="2017-04" db="EMBL/GenBank/DDBJ databases">
        <title>Plasmodium gonderi genome.</title>
        <authorList>
            <person name="Arisue N."/>
            <person name="Honma H."/>
            <person name="Kawai S."/>
            <person name="Tougan T."/>
            <person name="Tanabe K."/>
            <person name="Horii T."/>
        </authorList>
    </citation>
    <scope>NUCLEOTIDE SEQUENCE [LARGE SCALE GENOMIC DNA]</scope>
    <source>
        <strain evidence="10">ATCC 30045</strain>
    </source>
</reference>
<dbReference type="PANTHER" id="PTHR11080">
    <property type="entry name" value="PYRAZINAMIDASE/NICOTINAMIDASE"/>
    <property type="match status" value="1"/>
</dbReference>
<dbReference type="EC" id="3.5.1.19" evidence="6"/>
<keyword evidence="4" id="KW-0378">Hydrolase</keyword>
<proteinExistence type="inferred from homology"/>
<comment type="pathway">
    <text evidence="5">Cofactor biosynthesis; nicotinate biosynthesis; nicotinate from nicotinamide: step 1/1.</text>
</comment>
<dbReference type="RefSeq" id="XP_028543208.1">
    <property type="nucleotide sequence ID" value="XM_028687407.1"/>
</dbReference>
<evidence type="ECO:0000256" key="2">
    <source>
        <dbReference type="ARBA" id="ARBA00022642"/>
    </source>
</evidence>
<evidence type="ECO:0000256" key="4">
    <source>
        <dbReference type="ARBA" id="ARBA00022801"/>
    </source>
</evidence>
<dbReference type="InterPro" id="IPR036380">
    <property type="entry name" value="Isochorismatase-like_sf"/>
</dbReference>
<evidence type="ECO:0000256" key="1">
    <source>
        <dbReference type="ARBA" id="ARBA00006336"/>
    </source>
</evidence>
<evidence type="ECO:0000259" key="8">
    <source>
        <dbReference type="Pfam" id="PF00857"/>
    </source>
</evidence>
<evidence type="ECO:0000256" key="7">
    <source>
        <dbReference type="ARBA" id="ARBA00043224"/>
    </source>
</evidence>
<dbReference type="Pfam" id="PF00857">
    <property type="entry name" value="Isochorismatase"/>
    <property type="match status" value="1"/>
</dbReference>
<dbReference type="OrthoDB" id="1739143at2759"/>